<dbReference type="Pfam" id="PF02984">
    <property type="entry name" value="Cyclin_C"/>
    <property type="match status" value="1"/>
</dbReference>
<dbReference type="InterPro" id="IPR013763">
    <property type="entry name" value="Cyclin-like_dom"/>
</dbReference>
<evidence type="ECO:0000313" key="8">
    <source>
        <dbReference type="Proteomes" id="UP000823775"/>
    </source>
</evidence>
<dbReference type="InterPro" id="IPR036915">
    <property type="entry name" value="Cyclin-like_sf"/>
</dbReference>
<dbReference type="InterPro" id="IPR004367">
    <property type="entry name" value="Cyclin_C-dom"/>
</dbReference>
<sequence>MVLHLQVQNIQPQNPILNLDALFCEEDQFEEEDLGGGYRSEERNQNRVVMNVKKTSPLLECDLFWEDDEIETLLSKEKEKLLDFNSLVSDGFLVGVRKESLEWMLCVIDHYGFTALTAMLAANYYDRFISGVCFQKDKPWMSQLVAVACLSIAAKVEEIQVPLLLDLQVSNSKYVFEAKTIQRMELLVLSTLQWKMNPVTPLSFIDHIMRRFGLMTNLHLEFLSRCENLILSIITDSRFLHYPPSIIATATMFYVINEIEPCNAVDYLNQLMGVLKVRKDRIDECHDLILELMGIPGSNICQTHKRKCQSIPGSPDGVIDAYFSCESSNDSWVVASSVSSLPEPQYKRSRT</sequence>
<dbReference type="SMART" id="SM00385">
    <property type="entry name" value="CYCLIN"/>
    <property type="match status" value="2"/>
</dbReference>
<dbReference type="SMART" id="SM01332">
    <property type="entry name" value="Cyclin_C"/>
    <property type="match status" value="1"/>
</dbReference>
<dbReference type="Gene3D" id="1.10.472.10">
    <property type="entry name" value="Cyclin-like"/>
    <property type="match status" value="2"/>
</dbReference>
<keyword evidence="8" id="KW-1185">Reference proteome</keyword>
<dbReference type="PANTHER" id="PTHR10177">
    <property type="entry name" value="CYCLINS"/>
    <property type="match status" value="1"/>
</dbReference>
<dbReference type="Proteomes" id="UP000823775">
    <property type="component" value="Unassembled WGS sequence"/>
</dbReference>
<feature type="domain" description="Cyclin-like" evidence="5">
    <location>
        <begin position="102"/>
        <end position="190"/>
    </location>
</feature>
<dbReference type="CDD" id="cd20544">
    <property type="entry name" value="CYCLIN_AtCycD-like_rpt2"/>
    <property type="match status" value="1"/>
</dbReference>
<name>A0ABS8SWM5_DATST</name>
<keyword evidence="3" id="KW-0131">Cell cycle</keyword>
<reference evidence="7 8" key="1">
    <citation type="journal article" date="2021" name="BMC Genomics">
        <title>Datura genome reveals duplications of psychoactive alkaloid biosynthetic genes and high mutation rate following tissue culture.</title>
        <authorList>
            <person name="Rajewski A."/>
            <person name="Carter-House D."/>
            <person name="Stajich J."/>
            <person name="Litt A."/>
        </authorList>
    </citation>
    <scope>NUCLEOTIDE SEQUENCE [LARGE SCALE GENOMIC DNA]</scope>
    <source>
        <strain evidence="7">AR-01</strain>
    </source>
</reference>
<proteinExistence type="inferred from homology"/>
<keyword evidence="1" id="KW-0132">Cell division</keyword>
<organism evidence="7 8">
    <name type="scientific">Datura stramonium</name>
    <name type="common">Jimsonweed</name>
    <name type="synonym">Common thornapple</name>
    <dbReference type="NCBI Taxonomy" id="4076"/>
    <lineage>
        <taxon>Eukaryota</taxon>
        <taxon>Viridiplantae</taxon>
        <taxon>Streptophyta</taxon>
        <taxon>Embryophyta</taxon>
        <taxon>Tracheophyta</taxon>
        <taxon>Spermatophyta</taxon>
        <taxon>Magnoliopsida</taxon>
        <taxon>eudicotyledons</taxon>
        <taxon>Gunneridae</taxon>
        <taxon>Pentapetalae</taxon>
        <taxon>asterids</taxon>
        <taxon>lamiids</taxon>
        <taxon>Solanales</taxon>
        <taxon>Solanaceae</taxon>
        <taxon>Solanoideae</taxon>
        <taxon>Datureae</taxon>
        <taxon>Datura</taxon>
    </lineage>
</organism>
<dbReference type="Pfam" id="PF00134">
    <property type="entry name" value="Cyclin_N"/>
    <property type="match status" value="1"/>
</dbReference>
<evidence type="ECO:0000256" key="3">
    <source>
        <dbReference type="ARBA" id="ARBA00023306"/>
    </source>
</evidence>
<comment type="similarity">
    <text evidence="4">Belongs to the cyclin family.</text>
</comment>
<dbReference type="EMBL" id="JACEIK010000888">
    <property type="protein sequence ID" value="MCD7463447.1"/>
    <property type="molecule type" value="Genomic_DNA"/>
</dbReference>
<evidence type="ECO:0000313" key="7">
    <source>
        <dbReference type="EMBL" id="MCD7463447.1"/>
    </source>
</evidence>
<evidence type="ECO:0000259" key="5">
    <source>
        <dbReference type="SMART" id="SM00385"/>
    </source>
</evidence>
<evidence type="ECO:0000259" key="6">
    <source>
        <dbReference type="SMART" id="SM01332"/>
    </source>
</evidence>
<protein>
    <submittedName>
        <fullName evidence="7">Uncharacterized protein</fullName>
    </submittedName>
</protein>
<gene>
    <name evidence="7" type="ORF">HAX54_050600</name>
</gene>
<accession>A0ABS8SWM5</accession>
<evidence type="ECO:0000256" key="2">
    <source>
        <dbReference type="ARBA" id="ARBA00023127"/>
    </source>
</evidence>
<dbReference type="InterPro" id="IPR039361">
    <property type="entry name" value="Cyclin"/>
</dbReference>
<dbReference type="InterPro" id="IPR006671">
    <property type="entry name" value="Cyclin_N"/>
</dbReference>
<comment type="caution">
    <text evidence="7">The sequence shown here is derived from an EMBL/GenBank/DDBJ whole genome shotgun (WGS) entry which is preliminary data.</text>
</comment>
<dbReference type="SUPFAM" id="SSF47954">
    <property type="entry name" value="Cyclin-like"/>
    <property type="match status" value="2"/>
</dbReference>
<dbReference type="CDD" id="cd20543">
    <property type="entry name" value="CYCLIN_AtCycD-like_rpt1"/>
    <property type="match status" value="1"/>
</dbReference>
<feature type="domain" description="Cyclin-like" evidence="5">
    <location>
        <begin position="207"/>
        <end position="291"/>
    </location>
</feature>
<evidence type="ECO:0000256" key="1">
    <source>
        <dbReference type="ARBA" id="ARBA00022618"/>
    </source>
</evidence>
<evidence type="ECO:0000256" key="4">
    <source>
        <dbReference type="RuleBase" id="RU000383"/>
    </source>
</evidence>
<feature type="domain" description="Cyclin C-terminal" evidence="6">
    <location>
        <begin position="199"/>
        <end position="327"/>
    </location>
</feature>
<keyword evidence="2 4" id="KW-0195">Cyclin</keyword>